<gene>
    <name evidence="2" type="ORF">Acy02nite_71650</name>
</gene>
<proteinExistence type="predicted"/>
<dbReference type="EMBL" id="BOMH01000059">
    <property type="protein sequence ID" value="GID69284.1"/>
    <property type="molecule type" value="Genomic_DNA"/>
</dbReference>
<dbReference type="Proteomes" id="UP000619479">
    <property type="component" value="Unassembled WGS sequence"/>
</dbReference>
<dbReference type="AlphaFoldDB" id="A0A919INN0"/>
<comment type="caution">
    <text evidence="2">The sequence shown here is derived from an EMBL/GenBank/DDBJ whole genome shotgun (WGS) entry which is preliminary data.</text>
</comment>
<accession>A0A919INN0</accession>
<evidence type="ECO:0000313" key="2">
    <source>
        <dbReference type="EMBL" id="GID69284.1"/>
    </source>
</evidence>
<feature type="region of interest" description="Disordered" evidence="1">
    <location>
        <begin position="1"/>
        <end position="25"/>
    </location>
</feature>
<evidence type="ECO:0000256" key="1">
    <source>
        <dbReference type="SAM" id="MobiDB-lite"/>
    </source>
</evidence>
<protein>
    <submittedName>
        <fullName evidence="2">Uncharacterized protein</fullName>
    </submittedName>
</protein>
<reference evidence="2" key="1">
    <citation type="submission" date="2021-01" db="EMBL/GenBank/DDBJ databases">
        <title>Whole genome shotgun sequence of Actinoplanes cyaneus NBRC 14990.</title>
        <authorList>
            <person name="Komaki H."/>
            <person name="Tamura T."/>
        </authorList>
    </citation>
    <scope>NUCLEOTIDE SEQUENCE</scope>
    <source>
        <strain evidence="2">NBRC 14990</strain>
    </source>
</reference>
<sequence length="87" mass="8915">MTTVETSREPQTGRHPGVAPSVATVSQPAGVSRALAGAGAELAEAWRATTGITATAAWHGATPRLTDRGYQGSIGRSAEQLTDARLT</sequence>
<keyword evidence="3" id="KW-1185">Reference proteome</keyword>
<evidence type="ECO:0000313" key="3">
    <source>
        <dbReference type="Proteomes" id="UP000619479"/>
    </source>
</evidence>
<name>A0A919INN0_9ACTN</name>
<feature type="region of interest" description="Disordered" evidence="1">
    <location>
        <begin position="67"/>
        <end position="87"/>
    </location>
</feature>
<organism evidence="2 3">
    <name type="scientific">Actinoplanes cyaneus</name>
    <dbReference type="NCBI Taxonomy" id="52696"/>
    <lineage>
        <taxon>Bacteria</taxon>
        <taxon>Bacillati</taxon>
        <taxon>Actinomycetota</taxon>
        <taxon>Actinomycetes</taxon>
        <taxon>Micromonosporales</taxon>
        <taxon>Micromonosporaceae</taxon>
        <taxon>Actinoplanes</taxon>
    </lineage>
</organism>
<feature type="compositionally biased region" description="Basic and acidic residues" evidence="1">
    <location>
        <begin position="1"/>
        <end position="12"/>
    </location>
</feature>